<keyword evidence="2" id="KW-0472">Membrane</keyword>
<protein>
    <submittedName>
        <fullName evidence="3">Uncharacterized protein</fullName>
    </submittedName>
</protein>
<dbReference type="Proteomes" id="UP000487268">
    <property type="component" value="Unassembled WGS sequence"/>
</dbReference>
<feature type="region of interest" description="Disordered" evidence="1">
    <location>
        <begin position="1"/>
        <end position="33"/>
    </location>
</feature>
<accession>A0A7K0C886</accession>
<organism evidence="3 4">
    <name type="scientific">Actinomadura macrotermitis</name>
    <dbReference type="NCBI Taxonomy" id="2585200"/>
    <lineage>
        <taxon>Bacteria</taxon>
        <taxon>Bacillati</taxon>
        <taxon>Actinomycetota</taxon>
        <taxon>Actinomycetes</taxon>
        <taxon>Streptosporangiales</taxon>
        <taxon>Thermomonosporaceae</taxon>
        <taxon>Actinomadura</taxon>
    </lineage>
</organism>
<sequence>MLGSGGAHAVSARERRARHARRGQGAHRAPREWSAPLLATEPPAIPPRALGGALAAGGAALAGAWTAHPADALTAGAQLTGLGAGYGLLVILLLWARIPAVVRGMGRDRIACWRDWAVAWVMACTLAHAVLMAGTADLWRPVVVAAMLGLGLLVGAVAVTLNVLRERAGHGVRRTVRGLVYGGAALSFLHQSGDAGIGAHATLTLLWTWLHTQVAVLIVWYRLVQPYRRAAVPSPASAATRLHRLAATVWLVNAALVAAALFLAAR</sequence>
<keyword evidence="2" id="KW-0812">Transmembrane</keyword>
<dbReference type="AlphaFoldDB" id="A0A7K0C886"/>
<feature type="transmembrane region" description="Helical" evidence="2">
    <location>
        <begin position="245"/>
        <end position="265"/>
    </location>
</feature>
<feature type="transmembrane region" description="Helical" evidence="2">
    <location>
        <begin position="205"/>
        <end position="224"/>
    </location>
</feature>
<gene>
    <name evidence="3" type="ORF">ACRB68_77890</name>
</gene>
<feature type="transmembrane region" description="Helical" evidence="2">
    <location>
        <begin position="142"/>
        <end position="164"/>
    </location>
</feature>
<evidence type="ECO:0000256" key="1">
    <source>
        <dbReference type="SAM" id="MobiDB-lite"/>
    </source>
</evidence>
<proteinExistence type="predicted"/>
<feature type="transmembrane region" description="Helical" evidence="2">
    <location>
        <begin position="176"/>
        <end position="193"/>
    </location>
</feature>
<feature type="transmembrane region" description="Helical" evidence="2">
    <location>
        <begin position="75"/>
        <end position="96"/>
    </location>
</feature>
<name>A0A7K0C886_9ACTN</name>
<feature type="compositionally biased region" description="Basic residues" evidence="1">
    <location>
        <begin position="15"/>
        <end position="25"/>
    </location>
</feature>
<comment type="caution">
    <text evidence="3">The sequence shown here is derived from an EMBL/GenBank/DDBJ whole genome shotgun (WGS) entry which is preliminary data.</text>
</comment>
<dbReference type="EMBL" id="WEGH01000007">
    <property type="protein sequence ID" value="MQY09660.1"/>
    <property type="molecule type" value="Genomic_DNA"/>
</dbReference>
<keyword evidence="2" id="KW-1133">Transmembrane helix</keyword>
<evidence type="ECO:0000313" key="4">
    <source>
        <dbReference type="Proteomes" id="UP000487268"/>
    </source>
</evidence>
<keyword evidence="4" id="KW-1185">Reference proteome</keyword>
<feature type="transmembrane region" description="Helical" evidence="2">
    <location>
        <begin position="117"/>
        <end position="136"/>
    </location>
</feature>
<reference evidence="3 4" key="1">
    <citation type="submission" date="2019-10" db="EMBL/GenBank/DDBJ databases">
        <title>Actinomadura rubteroloni sp. nov. and Actinomadura macrotermitis sp. nov., isolated from the gut of fungus growing-termite Macrotermes natalensis.</title>
        <authorList>
            <person name="Benndorf R."/>
            <person name="Martin K."/>
            <person name="Kuefner M."/>
            <person name="De Beer W."/>
            <person name="Kaster A.-K."/>
            <person name="Vollmers J."/>
            <person name="Poulsen M."/>
            <person name="Beemelmanns C."/>
        </authorList>
    </citation>
    <scope>NUCLEOTIDE SEQUENCE [LARGE SCALE GENOMIC DNA]</scope>
    <source>
        <strain evidence="3 4">RB68</strain>
    </source>
</reference>
<evidence type="ECO:0000256" key="2">
    <source>
        <dbReference type="SAM" id="Phobius"/>
    </source>
</evidence>
<evidence type="ECO:0000313" key="3">
    <source>
        <dbReference type="EMBL" id="MQY09660.1"/>
    </source>
</evidence>